<evidence type="ECO:0000313" key="3">
    <source>
        <dbReference type="Proteomes" id="UP000095280"/>
    </source>
</evidence>
<reference evidence="4" key="1">
    <citation type="submission" date="2016-11" db="UniProtKB">
        <authorList>
            <consortium name="WormBaseParasite"/>
        </authorList>
    </citation>
    <scope>IDENTIFICATION</scope>
</reference>
<evidence type="ECO:0000256" key="2">
    <source>
        <dbReference type="SAM" id="Phobius"/>
    </source>
</evidence>
<feature type="compositionally biased region" description="Polar residues" evidence="1">
    <location>
        <begin position="60"/>
        <end position="69"/>
    </location>
</feature>
<dbReference type="Proteomes" id="UP000095280">
    <property type="component" value="Unplaced"/>
</dbReference>
<evidence type="ECO:0000256" key="1">
    <source>
        <dbReference type="SAM" id="MobiDB-lite"/>
    </source>
</evidence>
<accession>A0A1I8H2N6</accession>
<keyword evidence="2" id="KW-0812">Transmembrane</keyword>
<sequence>IAQKQRESVSTSVGYSLVYINAIFYSVPPPVLANKVIVPIFVLGTLWLPRRADFKAGDLSTGQQKQQLQPDKVALDTEPGSDSKQKQQRHKKKSSKNKSNKSKSKSGKSAGAAIDWSGGGGGNNVAAGVAGSRNGTGEFNNVGFEKSLNEGDLRARQSGVSQQSASNLSEIIQVRSGAASPMQLGQKKQKTRKRTGDAEEDMLMDNSVFKPPEGNLTDDGEHRDGGASGSEVDEDDGVPTLKNSCSLRPSGAVSSEKSTQNQQTLVAEFGIAAAAPPPKSTEPAPDQEKLTGAFEEAFNRRARRIWSSVTDGSKPTRTKSFESLSFESFAAAKSLSFESFAAAESLSFESFAAAESLSFESFAAAKSLSFESFAAAESLSFESFAAAESLSDNGACSTLSAEVGVEPKPPKPNLIVEAVPAPPAVAEEPKEKLEKEDTVVAVDEAGAAWVAGLAEAAGTPGLAVEQQGHVAWSFSLLTLGELGGELSQLLGRFEPGAQNLHLGLAVREIVGSPGHGVGDILHLLQLHCRINPVIGAQLLHLIAPHHNSVFGSAFALQNLQLADAAGLPLALHESVEGGPLREQPHVRLLASLHLHLELTTGANSTDGSKLSGLSAESSAAAAAEADAVPAAATAGDGGPPAAVAVAAGDFDEPKFNPLKLTPPKPAKLAGAAAVAVEDAAAEDFGGMPNEKPANGAGAAVVDDAADDEAAAKPIGAAVETAGLLAEEPKEKMDKGEAELLGAAAPAPTEASLLTLGELGGELSQLLRRFEPGAQNLHLGLAVREIVGSPGHGVGDILHLLQLHCRINPVIGAQLLHLIAPHHNSVFGSAFALQNLQLADAAGLPLALHESVEGGPLREQPHVRLLATADEEVAGAVAAAAVGPLLMPNDRPDCIDGDCCCCCCCCGGVALLPKPKNDNGFWGGALPPESVETAAAAENSGRGGSGRGWRLAKEATADAEEALSGCGGGCGSCCGCGRSVGALQIELRRRRRRRRRCRLMLMVQSHSRRLVLHSVNLLLLLLLLLLLCGPWLREACRAILLAELADLTAIWSGPLQSSKAVSISPFFSANEALNDRPLASQSSSSARVQAASPTPPPISNIAAGRELAPPLLSERAAIAKSLASASSAVLVAGDEEEDQKSARRASRRSGIRQLRKASKPSVRERRWRSNIDSAKRLGTADIFIENYACRVAQSGKSGQDKRPDSGGRTPAIKAPSYLIQIRPIAIYGAAFGVQIQLLLSAWR</sequence>
<feature type="region of interest" description="Disordered" evidence="1">
    <location>
        <begin position="1132"/>
        <end position="1165"/>
    </location>
</feature>
<organism evidence="3 4">
    <name type="scientific">Macrostomum lignano</name>
    <dbReference type="NCBI Taxonomy" id="282301"/>
    <lineage>
        <taxon>Eukaryota</taxon>
        <taxon>Metazoa</taxon>
        <taxon>Spiralia</taxon>
        <taxon>Lophotrochozoa</taxon>
        <taxon>Platyhelminthes</taxon>
        <taxon>Rhabditophora</taxon>
        <taxon>Macrostomorpha</taxon>
        <taxon>Macrostomida</taxon>
        <taxon>Macrostomidae</taxon>
        <taxon>Macrostomum</taxon>
    </lineage>
</organism>
<keyword evidence="2" id="KW-0472">Membrane</keyword>
<feature type="compositionally biased region" description="Basic residues" evidence="1">
    <location>
        <begin position="1141"/>
        <end position="1157"/>
    </location>
</feature>
<protein>
    <submittedName>
        <fullName evidence="4">FH2 domain-containing protein</fullName>
    </submittedName>
</protein>
<name>A0A1I8H2N6_9PLAT</name>
<feature type="region of interest" description="Disordered" evidence="1">
    <location>
        <begin position="58"/>
        <end position="121"/>
    </location>
</feature>
<feature type="compositionally biased region" description="Basic residues" evidence="1">
    <location>
        <begin position="86"/>
        <end position="106"/>
    </location>
</feature>
<feature type="compositionally biased region" description="Low complexity" evidence="1">
    <location>
        <begin position="107"/>
        <end position="116"/>
    </location>
</feature>
<dbReference type="WBParaSite" id="maker-uti_cns_0004195-snap-gene-0.15-mRNA-1">
    <property type="protein sequence ID" value="maker-uti_cns_0004195-snap-gene-0.15-mRNA-1"/>
    <property type="gene ID" value="maker-uti_cns_0004195-snap-gene-0.15"/>
</dbReference>
<feature type="transmembrane region" description="Helical" evidence="2">
    <location>
        <begin position="1009"/>
        <end position="1031"/>
    </location>
</feature>
<evidence type="ECO:0000313" key="4">
    <source>
        <dbReference type="WBParaSite" id="maker-uti_cns_0004195-snap-gene-0.15-mRNA-1"/>
    </source>
</evidence>
<proteinExistence type="predicted"/>
<feature type="compositionally biased region" description="Polar residues" evidence="1">
    <location>
        <begin position="241"/>
        <end position="261"/>
    </location>
</feature>
<keyword evidence="3" id="KW-1185">Reference proteome</keyword>
<feature type="region of interest" description="Disordered" evidence="1">
    <location>
        <begin position="176"/>
        <end position="261"/>
    </location>
</feature>
<keyword evidence="2" id="KW-1133">Transmembrane helix</keyword>
<dbReference type="AlphaFoldDB" id="A0A1I8H2N6"/>